<dbReference type="Pfam" id="PF00582">
    <property type="entry name" value="Usp"/>
    <property type="match status" value="2"/>
</dbReference>
<evidence type="ECO:0000313" key="5">
    <source>
        <dbReference type="Proteomes" id="UP000317344"/>
    </source>
</evidence>
<name>A0A516X1S4_9ACTN</name>
<dbReference type="SUPFAM" id="SSF52402">
    <property type="entry name" value="Adenine nucleotide alpha hydrolases-like"/>
    <property type="match status" value="2"/>
</dbReference>
<proteinExistence type="inferred from homology"/>
<comment type="similarity">
    <text evidence="1">Belongs to the universal stress protein A family.</text>
</comment>
<evidence type="ECO:0000256" key="2">
    <source>
        <dbReference type="SAM" id="MobiDB-lite"/>
    </source>
</evidence>
<dbReference type="Gene3D" id="3.40.50.620">
    <property type="entry name" value="HUPs"/>
    <property type="match status" value="2"/>
</dbReference>
<evidence type="ECO:0000313" key="4">
    <source>
        <dbReference type="EMBL" id="QDQ97003.1"/>
    </source>
</evidence>
<dbReference type="CDD" id="cd00293">
    <property type="entry name" value="USP-like"/>
    <property type="match status" value="1"/>
</dbReference>
<organism evidence="4 5">
    <name type="scientific">Tomitella fengzijianii</name>
    <dbReference type="NCBI Taxonomy" id="2597660"/>
    <lineage>
        <taxon>Bacteria</taxon>
        <taxon>Bacillati</taxon>
        <taxon>Actinomycetota</taxon>
        <taxon>Actinomycetes</taxon>
        <taxon>Mycobacteriales</taxon>
        <taxon>Tomitella</taxon>
    </lineage>
</organism>
<evidence type="ECO:0000256" key="1">
    <source>
        <dbReference type="ARBA" id="ARBA00008791"/>
    </source>
</evidence>
<dbReference type="InterPro" id="IPR006015">
    <property type="entry name" value="Universal_stress_UspA"/>
</dbReference>
<dbReference type="PANTHER" id="PTHR46268">
    <property type="entry name" value="STRESS RESPONSE PROTEIN NHAX"/>
    <property type="match status" value="1"/>
</dbReference>
<feature type="compositionally biased region" description="Low complexity" evidence="2">
    <location>
        <begin position="19"/>
        <end position="30"/>
    </location>
</feature>
<feature type="domain" description="UspA" evidence="3">
    <location>
        <begin position="46"/>
        <end position="184"/>
    </location>
</feature>
<sequence length="341" mass="36177">MPRPRWWQNGRWTPRRGRFAPGGPRGTGAAVAERDSGNSAGVTAGTVCVGVDGSEGSARAVRWAARYAAAGALPLQLLYVVTVPSVFYSEPMAARFVEDERTRIGEKILREAAAAARAAVDGADLVIDAGYEVGSPSEVLIDRTADARLLVMGTRGHGELTGLFVGSVTRAIVGHAHCPVAVIPGLPDGVPDPSDRPDAPVVVGVDGSEAGLAALDFAYAEAEARGAELVAVHVWSDAGVHPRLLGSRADDPYWLRVQRTEEERLRSLVEERSARHPGTWVHQVVERENPAKILAEWSAHAQMVVTGSRGRGGFAGLVLGSTSHALLHRSKCPLVVLRPRG</sequence>
<dbReference type="PANTHER" id="PTHR46268:SF6">
    <property type="entry name" value="UNIVERSAL STRESS PROTEIN UP12"/>
    <property type="match status" value="1"/>
</dbReference>
<keyword evidence="5" id="KW-1185">Reference proteome</keyword>
<dbReference type="InterPro" id="IPR006016">
    <property type="entry name" value="UspA"/>
</dbReference>
<feature type="domain" description="UspA" evidence="3">
    <location>
        <begin position="201"/>
        <end position="338"/>
    </location>
</feature>
<dbReference type="KEGG" id="toy:FO059_06215"/>
<gene>
    <name evidence="4" type="ORF">FO059_06215</name>
</gene>
<dbReference type="InterPro" id="IPR014729">
    <property type="entry name" value="Rossmann-like_a/b/a_fold"/>
</dbReference>
<dbReference type="Proteomes" id="UP000317344">
    <property type="component" value="Chromosome"/>
</dbReference>
<dbReference type="PRINTS" id="PR01438">
    <property type="entry name" value="UNVRSLSTRESS"/>
</dbReference>
<dbReference type="EMBL" id="CP041765">
    <property type="protein sequence ID" value="QDQ97003.1"/>
    <property type="molecule type" value="Genomic_DNA"/>
</dbReference>
<dbReference type="OrthoDB" id="3174546at2"/>
<protein>
    <submittedName>
        <fullName evidence="4">Universal stress protein</fullName>
    </submittedName>
</protein>
<dbReference type="AlphaFoldDB" id="A0A516X1S4"/>
<evidence type="ECO:0000259" key="3">
    <source>
        <dbReference type="Pfam" id="PF00582"/>
    </source>
</evidence>
<reference evidence="4 5" key="1">
    <citation type="submission" date="2019-07" db="EMBL/GenBank/DDBJ databases">
        <title>Tomitella cavernea sp. nov., an actinomycete isolated from soil.</title>
        <authorList>
            <person name="Cheng J."/>
        </authorList>
    </citation>
    <scope>NUCLEOTIDE SEQUENCE [LARGE SCALE GENOMIC DNA]</scope>
    <source>
        <strain evidence="4 5">HY188</strain>
    </source>
</reference>
<feature type="region of interest" description="Disordered" evidence="2">
    <location>
        <begin position="10"/>
        <end position="36"/>
    </location>
</feature>
<reference evidence="4 5" key="2">
    <citation type="submission" date="2019-07" db="EMBL/GenBank/DDBJ databases">
        <authorList>
            <person name="Huang Y."/>
        </authorList>
    </citation>
    <scope>NUCLEOTIDE SEQUENCE [LARGE SCALE GENOMIC DNA]</scope>
    <source>
        <strain evidence="4 5">HY188</strain>
    </source>
</reference>
<accession>A0A516X1S4</accession>